<reference evidence="13" key="1">
    <citation type="submission" date="2022-07" db="EMBL/GenBank/DDBJ databases">
        <title>Phylogenomic reconstructions and comparative analyses of Kickxellomycotina fungi.</title>
        <authorList>
            <person name="Reynolds N.K."/>
            <person name="Stajich J.E."/>
            <person name="Barry K."/>
            <person name="Grigoriev I.V."/>
            <person name="Crous P."/>
            <person name="Smith M.E."/>
        </authorList>
    </citation>
    <scope>NUCLEOTIDE SEQUENCE</scope>
    <source>
        <strain evidence="13">RSA 1196</strain>
    </source>
</reference>
<dbReference type="GO" id="GO:0005789">
    <property type="term" value="C:endoplasmic reticulum membrane"/>
    <property type="evidence" value="ECO:0007669"/>
    <property type="project" value="UniProtKB-SubCell"/>
</dbReference>
<evidence type="ECO:0000256" key="9">
    <source>
        <dbReference type="ARBA" id="ARBA00023136"/>
    </source>
</evidence>
<dbReference type="PANTHER" id="PTHR13190">
    <property type="entry name" value="AUTOPHAGY-RELATED 2, ISOFORM A"/>
    <property type="match status" value="1"/>
</dbReference>
<dbReference type="GO" id="GO:0061709">
    <property type="term" value="P:reticulophagy"/>
    <property type="evidence" value="ECO:0007669"/>
    <property type="project" value="TreeGrafter"/>
</dbReference>
<feature type="region of interest" description="Disordered" evidence="12">
    <location>
        <begin position="1"/>
        <end position="30"/>
    </location>
</feature>
<keyword evidence="6" id="KW-0256">Endoplasmic reticulum</keyword>
<evidence type="ECO:0000256" key="12">
    <source>
        <dbReference type="SAM" id="MobiDB-lite"/>
    </source>
</evidence>
<dbReference type="Pfam" id="PF13329">
    <property type="entry name" value="ATG2_CAD"/>
    <property type="match status" value="1"/>
</dbReference>
<feature type="region of interest" description="Disordered" evidence="12">
    <location>
        <begin position="765"/>
        <end position="803"/>
    </location>
</feature>
<name>A0A9W8E4T5_9FUNG</name>
<dbReference type="GO" id="GO:0000045">
    <property type="term" value="P:autophagosome assembly"/>
    <property type="evidence" value="ECO:0007669"/>
    <property type="project" value="TreeGrafter"/>
</dbReference>
<comment type="subcellular location">
    <subcellularLocation>
        <location evidence="1">Endoplasmic reticulum membrane</location>
        <topology evidence="1">Peripheral membrane protein</topology>
    </subcellularLocation>
    <subcellularLocation>
        <location evidence="2">Preautophagosomal structure membrane</location>
        <topology evidence="2">Peripheral membrane protein</topology>
    </subcellularLocation>
</comment>
<feature type="region of interest" description="Disordered" evidence="12">
    <location>
        <begin position="376"/>
        <end position="437"/>
    </location>
</feature>
<organism evidence="13 14">
    <name type="scientific">Dispira parvispora</name>
    <dbReference type="NCBI Taxonomy" id="1520584"/>
    <lineage>
        <taxon>Eukaryota</taxon>
        <taxon>Fungi</taxon>
        <taxon>Fungi incertae sedis</taxon>
        <taxon>Zoopagomycota</taxon>
        <taxon>Kickxellomycotina</taxon>
        <taxon>Dimargaritomycetes</taxon>
        <taxon>Dimargaritales</taxon>
        <taxon>Dimargaritaceae</taxon>
        <taxon>Dispira</taxon>
    </lineage>
</organism>
<keyword evidence="14" id="KW-1185">Reference proteome</keyword>
<dbReference type="EMBL" id="JANBPY010002162">
    <property type="protein sequence ID" value="KAJ1956240.1"/>
    <property type="molecule type" value="Genomic_DNA"/>
</dbReference>
<feature type="region of interest" description="Disordered" evidence="12">
    <location>
        <begin position="241"/>
        <end position="265"/>
    </location>
</feature>
<dbReference type="GO" id="GO:0043495">
    <property type="term" value="F:protein-membrane adaptor activity"/>
    <property type="evidence" value="ECO:0007669"/>
    <property type="project" value="TreeGrafter"/>
</dbReference>
<comment type="similarity">
    <text evidence="3">Belongs to the ATG2 family.</text>
</comment>
<dbReference type="GO" id="GO:0032266">
    <property type="term" value="F:phosphatidylinositol-3-phosphate binding"/>
    <property type="evidence" value="ECO:0007669"/>
    <property type="project" value="TreeGrafter"/>
</dbReference>
<evidence type="ECO:0000256" key="5">
    <source>
        <dbReference type="ARBA" id="ARBA00022448"/>
    </source>
</evidence>
<evidence type="ECO:0000256" key="8">
    <source>
        <dbReference type="ARBA" id="ARBA00023055"/>
    </source>
</evidence>
<dbReference type="GO" id="GO:0061908">
    <property type="term" value="C:phagophore"/>
    <property type="evidence" value="ECO:0007669"/>
    <property type="project" value="TreeGrafter"/>
</dbReference>
<comment type="caution">
    <text evidence="13">The sequence shown here is derived from an EMBL/GenBank/DDBJ whole genome shotgun (WGS) entry which is preliminary data.</text>
</comment>
<evidence type="ECO:0000256" key="7">
    <source>
        <dbReference type="ARBA" id="ARBA00023006"/>
    </source>
</evidence>
<comment type="catalytic activity">
    <reaction evidence="10">
        <text>a 1,2-diacyl-sn-glycero-3-phospho-L-serine(in) = a 1,2-diacyl-sn-glycero-3-phospho-L-serine(out)</text>
        <dbReference type="Rhea" id="RHEA:38663"/>
        <dbReference type="ChEBI" id="CHEBI:57262"/>
    </reaction>
</comment>
<protein>
    <recommendedName>
        <fullName evidence="4">Autophagy-related protein 2</fullName>
    </recommendedName>
</protein>
<keyword evidence="9" id="KW-0472">Membrane</keyword>
<dbReference type="GO" id="GO:0034727">
    <property type="term" value="P:piecemeal microautophagy of the nucleus"/>
    <property type="evidence" value="ECO:0007669"/>
    <property type="project" value="TreeGrafter"/>
</dbReference>
<evidence type="ECO:0000313" key="14">
    <source>
        <dbReference type="Proteomes" id="UP001150925"/>
    </source>
</evidence>
<dbReference type="AlphaFoldDB" id="A0A9W8E4T5"/>
<dbReference type="Proteomes" id="UP001150925">
    <property type="component" value="Unassembled WGS sequence"/>
</dbReference>
<evidence type="ECO:0000256" key="3">
    <source>
        <dbReference type="ARBA" id="ARBA00009714"/>
    </source>
</evidence>
<dbReference type="InterPro" id="IPR026849">
    <property type="entry name" value="ATG2"/>
</dbReference>
<feature type="non-terminal residue" evidence="13">
    <location>
        <position position="837"/>
    </location>
</feature>
<evidence type="ECO:0000256" key="10">
    <source>
        <dbReference type="ARBA" id="ARBA00024479"/>
    </source>
</evidence>
<comment type="catalytic activity">
    <reaction evidence="11">
        <text>a 1,2-diacyl-sn-glycero-3-phosphoethanolamine(in) = a 1,2-diacyl-sn-glycero-3-phosphoethanolamine(out)</text>
        <dbReference type="Rhea" id="RHEA:38895"/>
        <dbReference type="ChEBI" id="CHEBI:64612"/>
    </reaction>
</comment>
<dbReference type="GO" id="GO:0061723">
    <property type="term" value="P:glycophagy"/>
    <property type="evidence" value="ECO:0007669"/>
    <property type="project" value="TreeGrafter"/>
</dbReference>
<keyword evidence="7" id="KW-0072">Autophagy</keyword>
<proteinExistence type="inferred from homology"/>
<dbReference type="GO" id="GO:0034045">
    <property type="term" value="C:phagophore assembly site membrane"/>
    <property type="evidence" value="ECO:0007669"/>
    <property type="project" value="UniProtKB-SubCell"/>
</dbReference>
<evidence type="ECO:0000313" key="13">
    <source>
        <dbReference type="EMBL" id="KAJ1956240.1"/>
    </source>
</evidence>
<evidence type="ECO:0000256" key="6">
    <source>
        <dbReference type="ARBA" id="ARBA00022824"/>
    </source>
</evidence>
<feature type="compositionally biased region" description="Basic and acidic residues" evidence="12">
    <location>
        <begin position="255"/>
        <end position="265"/>
    </location>
</feature>
<dbReference type="GO" id="GO:0006869">
    <property type="term" value="P:lipid transport"/>
    <property type="evidence" value="ECO:0007669"/>
    <property type="project" value="UniProtKB-KW"/>
</dbReference>
<keyword evidence="8" id="KW-0445">Lipid transport</keyword>
<feature type="compositionally biased region" description="Low complexity" evidence="12">
    <location>
        <begin position="387"/>
        <end position="402"/>
    </location>
</feature>
<dbReference type="GO" id="GO:0000422">
    <property type="term" value="P:autophagy of mitochondrion"/>
    <property type="evidence" value="ECO:0007669"/>
    <property type="project" value="TreeGrafter"/>
</dbReference>
<accession>A0A9W8E4T5</accession>
<evidence type="ECO:0000256" key="2">
    <source>
        <dbReference type="ARBA" id="ARBA00004623"/>
    </source>
</evidence>
<gene>
    <name evidence="13" type="primary">ATG2_2</name>
    <name evidence="13" type="ORF">IWQ62_005347</name>
</gene>
<sequence length="837" mass="93018">MAVQADGLQAQECTGGGGGETSILLPGRPDRSSAPCPPMFSLHGLVGGTDDTESPRFMVTVHWATLQLGWDMARFSKTVTELDQLRTPSPTEATRPAGAPQWGVLFANSCLEYPFVHQTRNAALAVKQLWVIVSPLSQPDTGSTVMVRYLVEGLTLLQRNNAVPKTERDTPVSESMRTMDCAQWLQRQGFIPLAYVEDLTTSTTQPWNVDIELLRLTTCSDSLVSLRDLAQELNTLAQGTTFTHTPSDTPHQRTHNAETESISAHDTKSTVEALSSDLMEALQEATGVTEPTLHRQATEEVLSTGNMDTNVHQSLDLIEEYYAPDPTTTEDTWDLEWVDQREVEELNVMFVADYPQHSSTHPASNTDFVVTLDPTRDEFAPGRSHLSPDTSSNSQFSNSELSPTDGPDLMLQSQYFAPPDDSDSSESPNNTGEERSIKTLRIHCQRLEWHLYSGEDGFGPSTDDAVPRRFSEPMVSVQMSGIDYLVSTFPETTLLARRFQLRVRDFEVIDRVPTSGWHKFLTHLRSGAHKQPRESDSQMLTVKVDQVRTSLHETSTLEYRVNVTVLPLRFYIDQDTLSFLIAYGLDVKEKLEWLETLSLRTDPLTPGPTLQPPYFQSFRFDSLTMKVDYKPKRLGFSGLSEKHLGFVNLFPLQDAKLTLTAVEGFGLRGVPQVISTLRDEWIPHITHTQLPGMVGGVSPIRSLVTLGTGLVDLIILPIEQYKRDGRVIKGLQQGARSFKRTTASETIKLGTKVTSTAQTLLETATDMLSGTSTSRDPTALSSTNSSVRSQPRSRFADQPRSLQEGMSQAYRSLTRNFGEATETILAIPVEVYEQSGR</sequence>
<evidence type="ECO:0000256" key="4">
    <source>
        <dbReference type="ARBA" id="ARBA00018070"/>
    </source>
</evidence>
<feature type="compositionally biased region" description="Polar residues" evidence="12">
    <location>
        <begin position="765"/>
        <end position="792"/>
    </location>
</feature>
<dbReference type="OrthoDB" id="18982at2759"/>
<evidence type="ECO:0000256" key="11">
    <source>
        <dbReference type="ARBA" id="ARBA00024615"/>
    </source>
</evidence>
<evidence type="ECO:0000256" key="1">
    <source>
        <dbReference type="ARBA" id="ARBA00004406"/>
    </source>
</evidence>
<keyword evidence="5" id="KW-0813">Transport</keyword>
<dbReference type="PANTHER" id="PTHR13190:SF1">
    <property type="entry name" value="AUTOPHAGY-RELATED 2, ISOFORM A"/>
    <property type="match status" value="1"/>
</dbReference>